<dbReference type="AlphaFoldDB" id="A0A6J4V0Q1"/>
<dbReference type="PANTHER" id="PTHR36440:SF1">
    <property type="entry name" value="PUTATIVE (AFU_ORTHOLOGUE AFUA_8G07350)-RELATED"/>
    <property type="match status" value="1"/>
</dbReference>
<reference evidence="2" key="1">
    <citation type="submission" date="2020-02" db="EMBL/GenBank/DDBJ databases">
        <authorList>
            <person name="Meier V. D."/>
        </authorList>
    </citation>
    <scope>NUCLEOTIDE SEQUENCE</scope>
    <source>
        <strain evidence="2">AVDCRST_MAG59</strain>
    </source>
</reference>
<name>A0A6J4V0Q1_9BACT</name>
<gene>
    <name evidence="2" type="ORF">AVDCRST_MAG59-2814</name>
</gene>
<proteinExistence type="predicted"/>
<dbReference type="Pfam" id="PF07883">
    <property type="entry name" value="Cupin_2"/>
    <property type="match status" value="1"/>
</dbReference>
<organism evidence="2">
    <name type="scientific">uncultured Thermomicrobiales bacterium</name>
    <dbReference type="NCBI Taxonomy" id="1645740"/>
    <lineage>
        <taxon>Bacteria</taxon>
        <taxon>Pseudomonadati</taxon>
        <taxon>Thermomicrobiota</taxon>
        <taxon>Thermomicrobia</taxon>
        <taxon>Thermomicrobiales</taxon>
        <taxon>environmental samples</taxon>
    </lineage>
</organism>
<evidence type="ECO:0000313" key="2">
    <source>
        <dbReference type="EMBL" id="CAA9563696.1"/>
    </source>
</evidence>
<dbReference type="InterPro" id="IPR014710">
    <property type="entry name" value="RmlC-like_jellyroll"/>
</dbReference>
<accession>A0A6J4V0Q1</accession>
<feature type="domain" description="Cupin type-2" evidence="1">
    <location>
        <begin position="42"/>
        <end position="110"/>
    </location>
</feature>
<dbReference type="InterPro" id="IPR013096">
    <property type="entry name" value="Cupin_2"/>
</dbReference>
<protein>
    <recommendedName>
        <fullName evidence="1">Cupin type-2 domain-containing protein</fullName>
    </recommendedName>
</protein>
<dbReference type="EMBL" id="CADCWF010000187">
    <property type="protein sequence ID" value="CAA9563696.1"/>
    <property type="molecule type" value="Genomic_DNA"/>
</dbReference>
<sequence length="162" mass="16767">MDTDRTPVALGAGEGEALWCVGALTTVKAAGGQTAGAYALIEDLAPKGAGTPLHRHRGDDEAFYVLEGELTFWLGDAEPIRAAAGAFVHVPGGTVHAFRVDSETARYLIITTPRHGDFYRAIADPAQTRTIPPEAPMDEARIGAACAAYGIEGVGPPPGDGA</sequence>
<dbReference type="InterPro" id="IPR053146">
    <property type="entry name" value="QDO-like"/>
</dbReference>
<dbReference type="SUPFAM" id="SSF51182">
    <property type="entry name" value="RmlC-like cupins"/>
    <property type="match status" value="1"/>
</dbReference>
<dbReference type="PANTHER" id="PTHR36440">
    <property type="entry name" value="PUTATIVE (AFU_ORTHOLOGUE AFUA_8G07350)-RELATED"/>
    <property type="match status" value="1"/>
</dbReference>
<dbReference type="Gene3D" id="2.60.120.10">
    <property type="entry name" value="Jelly Rolls"/>
    <property type="match status" value="1"/>
</dbReference>
<dbReference type="InterPro" id="IPR011051">
    <property type="entry name" value="RmlC_Cupin_sf"/>
</dbReference>
<evidence type="ECO:0000259" key="1">
    <source>
        <dbReference type="Pfam" id="PF07883"/>
    </source>
</evidence>
<dbReference type="CDD" id="cd02215">
    <property type="entry name" value="cupin_QDO_N_C"/>
    <property type="match status" value="1"/>
</dbReference>